<dbReference type="AlphaFoldDB" id="A0AAD5Z055"/>
<comment type="caution">
    <text evidence="1">The sequence shown here is derived from an EMBL/GenBank/DDBJ whole genome shotgun (WGS) entry which is preliminary data.</text>
</comment>
<proteinExistence type="predicted"/>
<evidence type="ECO:0008006" key="3">
    <source>
        <dbReference type="Google" id="ProtNLM"/>
    </source>
</evidence>
<protein>
    <recommendedName>
        <fullName evidence="3">N-acetyltransferase domain-containing protein</fullName>
    </recommendedName>
</protein>
<dbReference type="SUPFAM" id="SSF55729">
    <property type="entry name" value="Acyl-CoA N-acyltransferases (Nat)"/>
    <property type="match status" value="1"/>
</dbReference>
<evidence type="ECO:0000313" key="2">
    <source>
        <dbReference type="Proteomes" id="UP001213000"/>
    </source>
</evidence>
<name>A0AAD5Z055_9AGAR</name>
<sequence length="263" mass="29191">MQIREPNEEESSTQPLLQEVGRTYDAASSLSLEIEVSPIVTPLSYAHLKKASKTWADAFASDPVLRYIDNNRKQSPEVKDATQFIMFFVMAYWKKRKVALTVDAGASFVFCTPPKFHEGLLDRGIYWIAELIGKIFLALTPKEERKRAAEVENRVGLAVNRSLGDRVNKMLYIDALATEPGSQGWGYGGALLDAVGALGDVTDQAIWLKSTNEKNTGFYLAHGYTVVAEATVGNDNPDWNGAPVIIKIMVREPRQRRQTVIAA</sequence>
<dbReference type="Proteomes" id="UP001213000">
    <property type="component" value="Unassembled WGS sequence"/>
</dbReference>
<organism evidence="1 2">
    <name type="scientific">Leucocoprinus birnbaumii</name>
    <dbReference type="NCBI Taxonomy" id="56174"/>
    <lineage>
        <taxon>Eukaryota</taxon>
        <taxon>Fungi</taxon>
        <taxon>Dikarya</taxon>
        <taxon>Basidiomycota</taxon>
        <taxon>Agaricomycotina</taxon>
        <taxon>Agaricomycetes</taxon>
        <taxon>Agaricomycetidae</taxon>
        <taxon>Agaricales</taxon>
        <taxon>Agaricineae</taxon>
        <taxon>Agaricaceae</taxon>
        <taxon>Leucocoprinus</taxon>
    </lineage>
</organism>
<keyword evidence="2" id="KW-1185">Reference proteome</keyword>
<dbReference type="PANTHER" id="PTHR42791:SF1">
    <property type="entry name" value="N-ACETYLTRANSFERASE DOMAIN-CONTAINING PROTEIN"/>
    <property type="match status" value="1"/>
</dbReference>
<reference evidence="1" key="1">
    <citation type="submission" date="2022-07" db="EMBL/GenBank/DDBJ databases">
        <title>Genome Sequence of Leucocoprinus birnbaumii.</title>
        <authorList>
            <person name="Buettner E."/>
        </authorList>
    </citation>
    <scope>NUCLEOTIDE SEQUENCE</scope>
    <source>
        <strain evidence="1">VT141</strain>
    </source>
</reference>
<accession>A0AAD5Z055</accession>
<gene>
    <name evidence="1" type="ORF">NP233_g594</name>
</gene>
<dbReference type="PANTHER" id="PTHR42791">
    <property type="entry name" value="GNAT FAMILY ACETYLTRANSFERASE"/>
    <property type="match status" value="1"/>
</dbReference>
<dbReference type="InterPro" id="IPR016181">
    <property type="entry name" value="Acyl_CoA_acyltransferase"/>
</dbReference>
<dbReference type="Gene3D" id="3.40.630.30">
    <property type="match status" value="1"/>
</dbReference>
<evidence type="ECO:0000313" key="1">
    <source>
        <dbReference type="EMBL" id="KAJ3576174.1"/>
    </source>
</evidence>
<dbReference type="EMBL" id="JANIEX010000017">
    <property type="protein sequence ID" value="KAJ3576174.1"/>
    <property type="molecule type" value="Genomic_DNA"/>
</dbReference>
<dbReference type="InterPro" id="IPR052523">
    <property type="entry name" value="Trichothecene_AcTrans"/>
</dbReference>